<name>A0ACB9VIN1_9CETA</name>
<proteinExistence type="predicted"/>
<keyword evidence="2" id="KW-1185">Reference proteome</keyword>
<evidence type="ECO:0000313" key="1">
    <source>
        <dbReference type="EMBL" id="KAI4589586.1"/>
    </source>
</evidence>
<sequence length="363" mass="38506">MFRPAPAASGLRSQHIHVVGAFCHCAHMGPAAVAGIALLQSGLSNSGHHIWECKQVHCGVPQFAMAGWEQCPPVRTGGDTVTQGSCPITITVACTPQLQGLGTEELEHSLHPMGAKTLAVANGTICKEQASLAVGNLPLELRGRAERLFITGYMAPGLPRGLECAEWTVTQSPPKCSVQKGRHHPKQKTCGQGSEEGTLFGEMLSKETSKFQKLRILPPAAASPSSPGPHCQAPKGCSLLDISQWGLPERALTGHLRGAICPKPQKCGSEADRPTTVPMELRSFEEGNSEPSEYAAHAGVTSGSSPTCPPLLVSFLQKEEHGHHPKDHPTDPIRLPRAPSLCSLDRDTSDPGVCLLSAPKSRI</sequence>
<reference evidence="1" key="1">
    <citation type="submission" date="2022-03" db="EMBL/GenBank/DDBJ databases">
        <title>Genomic analyses of argali, domestic sheep and their hybrids provide insights into chromosomal evolution, heterosis and genetic basis of agronomic traits.</title>
        <authorList>
            <person name="Li M."/>
        </authorList>
    </citation>
    <scope>NUCLEOTIDE SEQUENCE</scope>
    <source>
        <strain evidence="1">F1 hybrid</strain>
    </source>
</reference>
<protein>
    <submittedName>
        <fullName evidence="1">Uncharacterized protein</fullName>
    </submittedName>
</protein>
<dbReference type="EMBL" id="CM043026">
    <property type="protein sequence ID" value="KAI4589586.1"/>
    <property type="molecule type" value="Genomic_DNA"/>
</dbReference>
<gene>
    <name evidence="1" type="ORF">MJG53_000635</name>
</gene>
<organism evidence="1 2">
    <name type="scientific">Ovis ammon polii x Ovis aries</name>
    <dbReference type="NCBI Taxonomy" id="2918886"/>
    <lineage>
        <taxon>Eukaryota</taxon>
        <taxon>Metazoa</taxon>
        <taxon>Chordata</taxon>
        <taxon>Craniata</taxon>
        <taxon>Vertebrata</taxon>
        <taxon>Euteleostomi</taxon>
        <taxon>Mammalia</taxon>
        <taxon>Eutheria</taxon>
        <taxon>Laurasiatheria</taxon>
        <taxon>Artiodactyla</taxon>
        <taxon>Ruminantia</taxon>
        <taxon>Pecora</taxon>
        <taxon>Bovidae</taxon>
        <taxon>Caprinae</taxon>
        <taxon>Ovis</taxon>
    </lineage>
</organism>
<accession>A0ACB9VIN1</accession>
<dbReference type="Proteomes" id="UP001057279">
    <property type="component" value="Linkage Group LG01"/>
</dbReference>
<evidence type="ECO:0000313" key="2">
    <source>
        <dbReference type="Proteomes" id="UP001057279"/>
    </source>
</evidence>
<comment type="caution">
    <text evidence="1">The sequence shown here is derived from an EMBL/GenBank/DDBJ whole genome shotgun (WGS) entry which is preliminary data.</text>
</comment>